<reference evidence="4" key="1">
    <citation type="submission" date="2021-03" db="EMBL/GenBank/DDBJ databases">
        <title>Acanthopleuribacteraceae sp. M133.</title>
        <authorList>
            <person name="Wang G."/>
        </authorList>
    </citation>
    <scope>NUCLEOTIDE SEQUENCE</scope>
    <source>
        <strain evidence="4">M133</strain>
    </source>
</reference>
<dbReference type="AlphaFoldDB" id="A0A8A4TP99"/>
<keyword evidence="2" id="KW-0812">Transmembrane</keyword>
<keyword evidence="2" id="KW-1133">Transmembrane helix</keyword>
<dbReference type="EMBL" id="CP071793">
    <property type="protein sequence ID" value="QTD51024.1"/>
    <property type="molecule type" value="Genomic_DNA"/>
</dbReference>
<name>A0A8A4TP99_SULCO</name>
<keyword evidence="3" id="KW-0732">Signal</keyword>
<protein>
    <recommendedName>
        <fullName evidence="6">Oxygen tolerance</fullName>
    </recommendedName>
</protein>
<keyword evidence="5" id="KW-1185">Reference proteome</keyword>
<feature type="signal peptide" evidence="3">
    <location>
        <begin position="1"/>
        <end position="20"/>
    </location>
</feature>
<evidence type="ECO:0000256" key="1">
    <source>
        <dbReference type="SAM" id="MobiDB-lite"/>
    </source>
</evidence>
<feature type="compositionally biased region" description="Basic and acidic residues" evidence="1">
    <location>
        <begin position="321"/>
        <end position="332"/>
    </location>
</feature>
<accession>A0A8A4TP99</accession>
<gene>
    <name evidence="4" type="ORF">J3U87_01020</name>
</gene>
<evidence type="ECO:0000256" key="2">
    <source>
        <dbReference type="SAM" id="Phobius"/>
    </source>
</evidence>
<dbReference type="RefSeq" id="WP_237381159.1">
    <property type="nucleotide sequence ID" value="NZ_CP071793.1"/>
</dbReference>
<feature type="region of interest" description="Disordered" evidence="1">
    <location>
        <begin position="303"/>
        <end position="332"/>
    </location>
</feature>
<dbReference type="Proteomes" id="UP000663929">
    <property type="component" value="Chromosome"/>
</dbReference>
<evidence type="ECO:0000313" key="4">
    <source>
        <dbReference type="EMBL" id="QTD51024.1"/>
    </source>
</evidence>
<evidence type="ECO:0000313" key="5">
    <source>
        <dbReference type="Proteomes" id="UP000663929"/>
    </source>
</evidence>
<feature type="chain" id="PRO_5035250363" description="Oxygen tolerance" evidence="3">
    <location>
        <begin position="21"/>
        <end position="332"/>
    </location>
</feature>
<dbReference type="KEGG" id="scor:J3U87_01020"/>
<keyword evidence="2" id="KW-0472">Membrane</keyword>
<organism evidence="4 5">
    <name type="scientific">Sulfidibacter corallicola</name>
    <dbReference type="NCBI Taxonomy" id="2818388"/>
    <lineage>
        <taxon>Bacteria</taxon>
        <taxon>Pseudomonadati</taxon>
        <taxon>Acidobacteriota</taxon>
        <taxon>Holophagae</taxon>
        <taxon>Acanthopleuribacterales</taxon>
        <taxon>Acanthopleuribacteraceae</taxon>
        <taxon>Sulfidibacter</taxon>
    </lineage>
</organism>
<proteinExistence type="predicted"/>
<evidence type="ECO:0000256" key="3">
    <source>
        <dbReference type="SAM" id="SignalP"/>
    </source>
</evidence>
<sequence>MNKLLSCPLWLLLLGLPSWATDPDISAVLEPEKAHVGDPIKLTIQIRHDGSWTFPKNALKEELDEARVLKSEWVVPEVPENEGDAERYLEIHAEVAWYELGEKVLPEIELVAQEAGQALPRTFLTPELKVDIVALLEEGDEEVAPAKGQLDMEIPPIWLILTAVAILLLAALAVFLVWLSRRPRKEVVIPPKPALPPYEEALRALEELTSGTLLKEGRVKEFYVAINHIVRHYYSRLFDIHAEEMTSYEMETWFADHPHLVSEEVAQWNTVFQELCDRVKFAKYDPVEAENQENVNRAYQIVEKLKPQPVSPDTPAGDDASAQKEDDVVAAG</sequence>
<evidence type="ECO:0008006" key="6">
    <source>
        <dbReference type="Google" id="ProtNLM"/>
    </source>
</evidence>
<feature type="transmembrane region" description="Helical" evidence="2">
    <location>
        <begin position="157"/>
        <end position="179"/>
    </location>
</feature>